<gene>
    <name evidence="1" type="ORF">DFR47_10627</name>
</gene>
<dbReference type="EMBL" id="QNRH01000006">
    <property type="protein sequence ID" value="RBO92947.1"/>
    <property type="molecule type" value="Genomic_DNA"/>
</dbReference>
<sequence length="35" mass="3958">MSIPLQITPDSNVRFCGVKNHYVRINGRISEIVAE</sequence>
<dbReference type="AlphaFoldDB" id="A0A366DS70"/>
<protein>
    <submittedName>
        <fullName evidence="1">Uncharacterized protein</fullName>
    </submittedName>
</protein>
<name>A0A366DS70_9HYPH</name>
<comment type="caution">
    <text evidence="1">The sequence shown here is derived from an EMBL/GenBank/DDBJ whole genome shotgun (WGS) entry which is preliminary data.</text>
</comment>
<evidence type="ECO:0000313" key="2">
    <source>
        <dbReference type="Proteomes" id="UP000252893"/>
    </source>
</evidence>
<accession>A0A366DS70</accession>
<proteinExistence type="predicted"/>
<reference evidence="1 2" key="1">
    <citation type="submission" date="2018-06" db="EMBL/GenBank/DDBJ databases">
        <title>Genomic Encyclopedia of Type Strains, Phase IV (KMG-IV): sequencing the most valuable type-strain genomes for metagenomic binning, comparative biology and taxonomic classification.</title>
        <authorList>
            <person name="Goeker M."/>
        </authorList>
    </citation>
    <scope>NUCLEOTIDE SEQUENCE [LARGE SCALE GENOMIC DNA]</scope>
    <source>
        <strain evidence="1 2">DSM 25619</strain>
    </source>
</reference>
<dbReference type="Proteomes" id="UP000252893">
    <property type="component" value="Unassembled WGS sequence"/>
</dbReference>
<organism evidence="1 2">
    <name type="scientific">Pseudochrobactrum asaccharolyticum</name>
    <dbReference type="NCBI Taxonomy" id="354351"/>
    <lineage>
        <taxon>Bacteria</taxon>
        <taxon>Pseudomonadati</taxon>
        <taxon>Pseudomonadota</taxon>
        <taxon>Alphaproteobacteria</taxon>
        <taxon>Hyphomicrobiales</taxon>
        <taxon>Brucellaceae</taxon>
        <taxon>Pseudochrobactrum</taxon>
    </lineage>
</organism>
<keyword evidence="2" id="KW-1185">Reference proteome</keyword>
<evidence type="ECO:0000313" key="1">
    <source>
        <dbReference type="EMBL" id="RBO92947.1"/>
    </source>
</evidence>